<keyword evidence="3" id="KW-1185">Reference proteome</keyword>
<dbReference type="HOGENOM" id="CLU_202284_0_0_2"/>
<keyword evidence="1" id="KW-0812">Transmembrane</keyword>
<gene>
    <name evidence="2" type="ordered locus">Ferp_2252</name>
</gene>
<reference evidence="2 3" key="2">
    <citation type="journal article" date="2011" name="Stand. Genomic Sci.">
        <title>Complete genome sequence of Ferroglobus placidus AEDII12DO.</title>
        <authorList>
            <person name="Anderson I."/>
            <person name="Risso C."/>
            <person name="Holmes D."/>
            <person name="Lucas S."/>
            <person name="Copeland A."/>
            <person name="Lapidus A."/>
            <person name="Cheng J.F."/>
            <person name="Bruce D."/>
            <person name="Goodwin L."/>
            <person name="Pitluck S."/>
            <person name="Saunders E."/>
            <person name="Brettin T."/>
            <person name="Detter J.C."/>
            <person name="Han C."/>
            <person name="Tapia R."/>
            <person name="Larimer F."/>
            <person name="Land M."/>
            <person name="Hauser L."/>
            <person name="Woyke T."/>
            <person name="Lovley D."/>
            <person name="Kyrpides N."/>
            <person name="Ivanova N."/>
        </authorList>
    </citation>
    <scope>NUCLEOTIDE SEQUENCE [LARGE SCALE GENOMIC DNA]</scope>
    <source>
        <strain evidence="3">DSM 10642 / AEDII12DO</strain>
    </source>
</reference>
<dbReference type="eggNOG" id="arCOG04390">
    <property type="taxonomic scope" value="Archaea"/>
</dbReference>
<evidence type="ECO:0000313" key="2">
    <source>
        <dbReference type="EMBL" id="ADC66376.1"/>
    </source>
</evidence>
<name>D3S1B2_FERPA</name>
<proteinExistence type="predicted"/>
<dbReference type="InterPro" id="IPR019216">
    <property type="entry name" value="DUF2116_treble_clef"/>
</dbReference>
<dbReference type="GeneID" id="8779791"/>
<dbReference type="PIRSF" id="PIRSF004990">
    <property type="entry name" value="UCP004990"/>
    <property type="match status" value="1"/>
</dbReference>
<dbReference type="KEGG" id="fpl:Ferp_2252"/>
<protein>
    <recommendedName>
        <fullName evidence="4">DUF2116 family Zn-ribbon domain-containing protein</fullName>
    </recommendedName>
</protein>
<evidence type="ECO:0000256" key="1">
    <source>
        <dbReference type="SAM" id="Phobius"/>
    </source>
</evidence>
<dbReference type="Pfam" id="PF09889">
    <property type="entry name" value="DUF2116"/>
    <property type="match status" value="1"/>
</dbReference>
<evidence type="ECO:0000313" key="3">
    <source>
        <dbReference type="Proteomes" id="UP000002613"/>
    </source>
</evidence>
<keyword evidence="1" id="KW-1133">Transmembrane helix</keyword>
<sequence>MPGIVPHRHCVVCGKAIEPEEIFCSDRCERKYEEERKRQRNFMIFMLLLLFGLLMMTILFAPK</sequence>
<evidence type="ECO:0008006" key="4">
    <source>
        <dbReference type="Google" id="ProtNLM"/>
    </source>
</evidence>
<reference evidence="3" key="1">
    <citation type="submission" date="2010-02" db="EMBL/GenBank/DDBJ databases">
        <title>Complete sequence of Ferroglobus placidus DSM 10642.</title>
        <authorList>
            <consortium name="US DOE Joint Genome Institute"/>
            <person name="Lucas S."/>
            <person name="Copeland A."/>
            <person name="Lapidus A."/>
            <person name="Cheng J.-F."/>
            <person name="Bruce D."/>
            <person name="Goodwin L."/>
            <person name="Pitluck S."/>
            <person name="Saunders E."/>
            <person name="Brettin T."/>
            <person name="Detter J.C."/>
            <person name="Han C."/>
            <person name="Tapia R."/>
            <person name="Larimer F."/>
            <person name="Land M."/>
            <person name="Hauser L."/>
            <person name="Kyrpides N."/>
            <person name="Ivanova N."/>
            <person name="Holmes D."/>
            <person name="Lovley D."/>
            <person name="Kyrpides N."/>
            <person name="Anderson I.J."/>
            <person name="Woyke T."/>
        </authorList>
    </citation>
    <scope>NUCLEOTIDE SEQUENCE [LARGE SCALE GENOMIC DNA]</scope>
    <source>
        <strain evidence="3">DSM 10642 / AEDII12DO</strain>
    </source>
</reference>
<dbReference type="PaxDb" id="589924-Ferp_2252"/>
<dbReference type="Proteomes" id="UP000002613">
    <property type="component" value="Chromosome"/>
</dbReference>
<organism evidence="2 3">
    <name type="scientific">Ferroglobus placidus (strain DSM 10642 / AEDII12DO)</name>
    <dbReference type="NCBI Taxonomy" id="589924"/>
    <lineage>
        <taxon>Archaea</taxon>
        <taxon>Methanobacteriati</taxon>
        <taxon>Methanobacteriota</taxon>
        <taxon>Archaeoglobi</taxon>
        <taxon>Archaeoglobales</taxon>
        <taxon>Archaeoglobaceae</taxon>
        <taxon>Ferroglobus</taxon>
    </lineage>
</organism>
<dbReference type="RefSeq" id="WP_012966714.1">
    <property type="nucleotide sequence ID" value="NC_013849.1"/>
</dbReference>
<dbReference type="STRING" id="589924.Ferp_2252"/>
<dbReference type="EMBL" id="CP001899">
    <property type="protein sequence ID" value="ADC66376.1"/>
    <property type="molecule type" value="Genomic_DNA"/>
</dbReference>
<keyword evidence="1" id="KW-0472">Membrane</keyword>
<accession>D3S1B2</accession>
<feature type="transmembrane region" description="Helical" evidence="1">
    <location>
        <begin position="42"/>
        <end position="61"/>
    </location>
</feature>
<dbReference type="AlphaFoldDB" id="D3S1B2"/>